<accession>A0ABV5TR82</accession>
<comment type="caution">
    <text evidence="1">The sequence shown here is derived from an EMBL/GenBank/DDBJ whole genome shotgun (WGS) entry which is preliminary data.</text>
</comment>
<dbReference type="RefSeq" id="WP_344745791.1">
    <property type="nucleotide sequence ID" value="NZ_BAAAWW010000076.1"/>
</dbReference>
<sequence length="49" mass="5182">MPLCGGYRLDPGRAHPLPGDLPEIVHPPARLGRRPEPLAAVHLLGGDPV</sequence>
<reference evidence="1 2" key="1">
    <citation type="submission" date="2024-09" db="EMBL/GenBank/DDBJ databases">
        <authorList>
            <person name="Sun Q."/>
            <person name="Mori K."/>
        </authorList>
    </citation>
    <scope>NUCLEOTIDE SEQUENCE [LARGE SCALE GENOMIC DNA]</scope>
    <source>
        <strain evidence="1 2">JCM 3028</strain>
    </source>
</reference>
<gene>
    <name evidence="1" type="ORF">ACFFRH_36085</name>
</gene>
<evidence type="ECO:0000313" key="2">
    <source>
        <dbReference type="Proteomes" id="UP001589610"/>
    </source>
</evidence>
<dbReference type="Proteomes" id="UP001589610">
    <property type="component" value="Unassembled WGS sequence"/>
</dbReference>
<keyword evidence="2" id="KW-1185">Reference proteome</keyword>
<protein>
    <submittedName>
        <fullName evidence="1">Uncharacterized protein</fullName>
    </submittedName>
</protein>
<organism evidence="1 2">
    <name type="scientific">Streptosporangium vulgare</name>
    <dbReference type="NCBI Taxonomy" id="46190"/>
    <lineage>
        <taxon>Bacteria</taxon>
        <taxon>Bacillati</taxon>
        <taxon>Actinomycetota</taxon>
        <taxon>Actinomycetes</taxon>
        <taxon>Streptosporangiales</taxon>
        <taxon>Streptosporangiaceae</taxon>
        <taxon>Streptosporangium</taxon>
    </lineage>
</organism>
<proteinExistence type="predicted"/>
<evidence type="ECO:0000313" key="1">
    <source>
        <dbReference type="EMBL" id="MFB9680925.1"/>
    </source>
</evidence>
<name>A0ABV5TR82_9ACTN</name>
<dbReference type="EMBL" id="JBHMBS010000028">
    <property type="protein sequence ID" value="MFB9680925.1"/>
    <property type="molecule type" value="Genomic_DNA"/>
</dbReference>